<keyword evidence="1" id="KW-0732">Signal</keyword>
<sequence>MRPHKLVAAAGTFAAALLTSTPGMPQAFASESGDLWNMINDAHVAAGCHKYDNAAPLAAVALHLAQAMVANNGAKNAPGGFAPTTENLLNQQGYFPTSIGEMDNWDNVDPRNIQSVAPYNGRPPAGSIKDQVAMEFWQSHETKALFPNCGMQQMEVAVWENGNKWAAVALMATPGPTPGPLPPQNQPH</sequence>
<feature type="signal peptide" evidence="1">
    <location>
        <begin position="1"/>
        <end position="29"/>
    </location>
</feature>
<protein>
    <recommendedName>
        <fullName evidence="4">SCP domain-containing protein</fullName>
    </recommendedName>
</protein>
<dbReference type="Proteomes" id="UP000466632">
    <property type="component" value="Chromosome"/>
</dbReference>
<dbReference type="KEGG" id="mseo:MSEO_10380"/>
<organism evidence="2 3">
    <name type="scientific">Mycobacterium seoulense</name>
    <dbReference type="NCBI Taxonomy" id="386911"/>
    <lineage>
        <taxon>Bacteria</taxon>
        <taxon>Bacillati</taxon>
        <taxon>Actinomycetota</taxon>
        <taxon>Actinomycetes</taxon>
        <taxon>Mycobacteriales</taxon>
        <taxon>Mycobacteriaceae</taxon>
        <taxon>Mycobacterium</taxon>
    </lineage>
</organism>
<name>A0A7I7NVN1_9MYCO</name>
<accession>A0A7I7NVN1</accession>
<evidence type="ECO:0000313" key="3">
    <source>
        <dbReference type="Proteomes" id="UP000466632"/>
    </source>
</evidence>
<proteinExistence type="predicted"/>
<evidence type="ECO:0000256" key="1">
    <source>
        <dbReference type="SAM" id="SignalP"/>
    </source>
</evidence>
<feature type="chain" id="PRO_5029502196" description="SCP domain-containing protein" evidence="1">
    <location>
        <begin position="30"/>
        <end position="188"/>
    </location>
</feature>
<evidence type="ECO:0000313" key="2">
    <source>
        <dbReference type="EMBL" id="BBY00539.1"/>
    </source>
</evidence>
<evidence type="ECO:0008006" key="4">
    <source>
        <dbReference type="Google" id="ProtNLM"/>
    </source>
</evidence>
<gene>
    <name evidence="2" type="ORF">MSEO_10380</name>
</gene>
<dbReference type="RefSeq" id="WP_163676821.1">
    <property type="nucleotide sequence ID" value="NZ_AP022582.1"/>
</dbReference>
<reference evidence="2 3" key="1">
    <citation type="journal article" date="2019" name="Emerg. Microbes Infect.">
        <title>Comprehensive subspecies identification of 175 nontuberculous mycobacteria species based on 7547 genomic profiles.</title>
        <authorList>
            <person name="Matsumoto Y."/>
            <person name="Kinjo T."/>
            <person name="Motooka D."/>
            <person name="Nabeya D."/>
            <person name="Jung N."/>
            <person name="Uechi K."/>
            <person name="Horii T."/>
            <person name="Iida T."/>
            <person name="Fujita J."/>
            <person name="Nakamura S."/>
        </authorList>
    </citation>
    <scope>NUCLEOTIDE SEQUENCE [LARGE SCALE GENOMIC DNA]</scope>
    <source>
        <strain evidence="2 3">JCM 16018</strain>
    </source>
</reference>
<dbReference type="EMBL" id="AP022582">
    <property type="protein sequence ID" value="BBY00539.1"/>
    <property type="molecule type" value="Genomic_DNA"/>
</dbReference>
<dbReference type="AlphaFoldDB" id="A0A7I7NVN1"/>
<keyword evidence="3" id="KW-1185">Reference proteome</keyword>